<dbReference type="PANTHER" id="PTHR37813">
    <property type="entry name" value="FELS-2 PROPHAGE PROTEIN"/>
    <property type="match status" value="1"/>
</dbReference>
<keyword evidence="2" id="KW-1133">Transmembrane helix</keyword>
<feature type="domain" description="Phage tail tape measure protein" evidence="3">
    <location>
        <begin position="120"/>
        <end position="313"/>
    </location>
</feature>
<feature type="transmembrane region" description="Helical" evidence="2">
    <location>
        <begin position="493"/>
        <end position="518"/>
    </location>
</feature>
<protein>
    <submittedName>
        <fullName evidence="4">Phage-related minor tail protein</fullName>
    </submittedName>
</protein>
<dbReference type="SUPFAM" id="SSF58104">
    <property type="entry name" value="Methyl-accepting chemotaxis protein (MCP) signaling domain"/>
    <property type="match status" value="1"/>
</dbReference>
<dbReference type="InterPro" id="IPR010090">
    <property type="entry name" value="Phage_tape_meas"/>
</dbReference>
<keyword evidence="2" id="KW-0812">Transmembrane</keyword>
<dbReference type="RefSeq" id="WP_009014538.1">
    <property type="nucleotide sequence ID" value="NZ_CACRUX010000063.1"/>
</dbReference>
<dbReference type="EMBL" id="CACRUX010000063">
    <property type="protein sequence ID" value="VYU33501.1"/>
    <property type="molecule type" value="Genomic_DNA"/>
</dbReference>
<dbReference type="NCBIfam" id="TIGR01760">
    <property type="entry name" value="tape_meas_TP901"/>
    <property type="match status" value="1"/>
</dbReference>
<evidence type="ECO:0000256" key="2">
    <source>
        <dbReference type="SAM" id="Phobius"/>
    </source>
</evidence>
<name>A0A6N3E446_9FIRM</name>
<keyword evidence="2" id="KW-0472">Membrane</keyword>
<dbReference type="Pfam" id="PF10145">
    <property type="entry name" value="PhageMin_Tail"/>
    <property type="match status" value="1"/>
</dbReference>
<dbReference type="AlphaFoldDB" id="A0A6N3E446"/>
<evidence type="ECO:0000259" key="3">
    <source>
        <dbReference type="Pfam" id="PF10145"/>
    </source>
</evidence>
<evidence type="ECO:0000256" key="1">
    <source>
        <dbReference type="ARBA" id="ARBA00022612"/>
    </source>
</evidence>
<reference evidence="4" key="1">
    <citation type="submission" date="2019-11" db="EMBL/GenBank/DDBJ databases">
        <authorList>
            <person name="Feng L."/>
        </authorList>
    </citation>
    <scope>NUCLEOTIDE SEQUENCE</scope>
    <source>
        <strain evidence="4">VrattiLFYP33</strain>
    </source>
</reference>
<proteinExistence type="predicted"/>
<keyword evidence="1" id="KW-1188">Viral release from host cell</keyword>
<organism evidence="4">
    <name type="scientific">Veillonella ratti</name>
    <dbReference type="NCBI Taxonomy" id="103892"/>
    <lineage>
        <taxon>Bacteria</taxon>
        <taxon>Bacillati</taxon>
        <taxon>Bacillota</taxon>
        <taxon>Negativicutes</taxon>
        <taxon>Veillonellales</taxon>
        <taxon>Veillonellaceae</taxon>
        <taxon>Veillonella</taxon>
    </lineage>
</organism>
<evidence type="ECO:0000313" key="4">
    <source>
        <dbReference type="EMBL" id="VYU33501.1"/>
    </source>
</evidence>
<gene>
    <name evidence="4" type="ORF">VRLFYP33_01768</name>
</gene>
<sequence>MANNVIDAAIRLRDLFTPTVRSVNASLGTMKTQMGAAKQSVSGLSDKLTEHERIQKRTAKSIEQTGSRISGLSDKMALLSAPILAAATAGFKLHSDFAGGIAKISTLVDTTVVSMQKVSDEIRAVSDETGAGVADLSESVYQAISAGVDAGHAVGFVKDMTIAAKAGFTDTTTAVNGVTTVLNAYGKSAEEATAVTDQMLLAQNFGKTSFGEMAQSMGNVIPIAAQLNVSTQELFGSIAVLTKNGIRTSEAITGLKAAYSNILKPSSEAAKLAQSLGLEFNAAHLQSVGWVKFLGEVKRATGGDAQQMAQLFGSVEGLNSILVLTGKGAGDFDKVMNQMAQSAGMTREAYEKMLTPSEQMQIAMNQLKNAGMDLAVSFTPYFKAMSMRVKELAAWFRALTPEQKTLIGQVAFGIVTFQLFGSTLGRILTVGGRAFGTFNSIATGISKAGSVSKYLSTQFKGLIPVCRGIAIVARGMGSTFLTAGRMMITIIRAVGAAAMANPIIIVIAAIIAALYLLWRNWDTVSHYIEQAIQAVSDAVGAGMNWISSAWDGAMNGISETASSIWESIKDTFRSGVNWVIDQVNGLIASVNGLSIDIPSLTGGAPTHVGFDIPSISHFESGVENFRGGFAVINEDRRGELVHLPNGSTVVPHDESLRQAMNAGSGGITIRIDTMNVRSEQDIDAVAERLVEKIRLYGMNRMKGATL</sequence>
<dbReference type="PANTHER" id="PTHR37813:SF1">
    <property type="entry name" value="FELS-2 PROPHAGE PROTEIN"/>
    <property type="match status" value="1"/>
</dbReference>
<dbReference type="GeneID" id="89605098"/>
<accession>A0A6N3E446</accession>